<dbReference type="Pfam" id="PF00005">
    <property type="entry name" value="ABC_tran"/>
    <property type="match status" value="1"/>
</dbReference>
<dbReference type="InterPro" id="IPR036640">
    <property type="entry name" value="ABC1_TM_sf"/>
</dbReference>
<feature type="domain" description="ABC transmembrane type-1" evidence="7">
    <location>
        <begin position="35"/>
        <end position="316"/>
    </location>
</feature>
<gene>
    <name evidence="8" type="ORF">PCC79_01570</name>
</gene>
<dbReference type="Gene3D" id="1.20.1560.10">
    <property type="entry name" value="ABC transporter type 1, transmembrane domain"/>
    <property type="match status" value="1"/>
</dbReference>
<protein>
    <submittedName>
        <fullName evidence="8">ABC transporter ATP-binding protein</fullName>
    </submittedName>
</protein>
<evidence type="ECO:0000256" key="4">
    <source>
        <dbReference type="ARBA" id="ARBA00023136"/>
    </source>
</evidence>
<dbReference type="InterPro" id="IPR039421">
    <property type="entry name" value="Type_1_exporter"/>
</dbReference>
<evidence type="ECO:0000256" key="2">
    <source>
        <dbReference type="ARBA" id="ARBA00022692"/>
    </source>
</evidence>
<feature type="transmembrane region" description="Helical" evidence="5">
    <location>
        <begin position="68"/>
        <end position="91"/>
    </location>
</feature>
<dbReference type="PANTHER" id="PTHR43394:SF1">
    <property type="entry name" value="ATP-BINDING CASSETTE SUB-FAMILY B MEMBER 10, MITOCHONDRIAL"/>
    <property type="match status" value="1"/>
</dbReference>
<organism evidence="8 9">
    <name type="scientific">Propioniciclava soli</name>
    <dbReference type="NCBI Taxonomy" id="2775081"/>
    <lineage>
        <taxon>Bacteria</taxon>
        <taxon>Bacillati</taxon>
        <taxon>Actinomycetota</taxon>
        <taxon>Actinomycetes</taxon>
        <taxon>Propionibacteriales</taxon>
        <taxon>Propionibacteriaceae</taxon>
        <taxon>Propioniciclava</taxon>
    </lineage>
</organism>
<dbReference type="InterPro" id="IPR003439">
    <property type="entry name" value="ABC_transporter-like_ATP-bd"/>
</dbReference>
<dbReference type="InterPro" id="IPR017871">
    <property type="entry name" value="ABC_transporter-like_CS"/>
</dbReference>
<keyword evidence="9" id="KW-1185">Reference proteome</keyword>
<dbReference type="Proteomes" id="UP001434337">
    <property type="component" value="Chromosome"/>
</dbReference>
<keyword evidence="8" id="KW-0067">ATP-binding</keyword>
<dbReference type="PROSITE" id="PS00211">
    <property type="entry name" value="ABC_TRANSPORTER_1"/>
    <property type="match status" value="1"/>
</dbReference>
<evidence type="ECO:0000259" key="6">
    <source>
        <dbReference type="PROSITE" id="PS50893"/>
    </source>
</evidence>
<dbReference type="InterPro" id="IPR027417">
    <property type="entry name" value="P-loop_NTPase"/>
</dbReference>
<feature type="transmembrane region" description="Helical" evidence="5">
    <location>
        <begin position="287"/>
        <end position="308"/>
    </location>
</feature>
<dbReference type="InterPro" id="IPR011527">
    <property type="entry name" value="ABC1_TM_dom"/>
</dbReference>
<dbReference type="Pfam" id="PF00664">
    <property type="entry name" value="ABC_membrane"/>
    <property type="match status" value="1"/>
</dbReference>
<accession>A0ABZ3C884</accession>
<comment type="subcellular location">
    <subcellularLocation>
        <location evidence="1">Cell membrane</location>
        <topology evidence="1">Multi-pass membrane protein</topology>
    </subcellularLocation>
</comment>
<feature type="transmembrane region" description="Helical" evidence="5">
    <location>
        <begin position="245"/>
        <end position="275"/>
    </location>
</feature>
<reference evidence="8 9" key="1">
    <citation type="journal article" date="2023" name="Environ Microbiome">
        <title>A coral-associated actinobacterium mitigates coral bleaching under heat stress.</title>
        <authorList>
            <person name="Li J."/>
            <person name="Zou Y."/>
            <person name="Li Q."/>
            <person name="Zhang J."/>
            <person name="Bourne D.G."/>
            <person name="Lyu Y."/>
            <person name="Liu C."/>
            <person name="Zhang S."/>
        </authorList>
    </citation>
    <scope>NUCLEOTIDE SEQUENCE [LARGE SCALE GENOMIC DNA]</scope>
    <source>
        <strain evidence="8 9">SCSIO 13291</strain>
    </source>
</reference>
<feature type="domain" description="ABC transporter" evidence="6">
    <location>
        <begin position="322"/>
        <end position="607"/>
    </location>
</feature>
<keyword evidence="2 5" id="KW-0812">Transmembrane</keyword>
<dbReference type="PROSITE" id="PS50893">
    <property type="entry name" value="ABC_TRANSPORTER_2"/>
    <property type="match status" value="1"/>
</dbReference>
<dbReference type="PANTHER" id="PTHR43394">
    <property type="entry name" value="ATP-DEPENDENT PERMEASE MDL1, MITOCHONDRIAL"/>
    <property type="match status" value="1"/>
</dbReference>
<dbReference type="Gene3D" id="3.40.50.300">
    <property type="entry name" value="P-loop containing nucleotide triphosphate hydrolases"/>
    <property type="match status" value="1"/>
</dbReference>
<dbReference type="SUPFAM" id="SSF52540">
    <property type="entry name" value="P-loop containing nucleoside triphosphate hydrolases"/>
    <property type="match status" value="1"/>
</dbReference>
<dbReference type="SUPFAM" id="SSF90123">
    <property type="entry name" value="ABC transporter transmembrane region"/>
    <property type="match status" value="1"/>
</dbReference>
<sequence length="613" mass="65312">MRDFPPEVDASDSPPTANPSRFLGQMAAEQAGVLAWTSALLVAWQVPSVVSPWLLGRAIDTGVIDRDMWATLGWAGLLLLAILIGAAGGILQHTMVVRSWLIALYATQKRVGRTAGRLGHVLGRRVPTGEVLSVSSSDSDTFGATLEVLARLIGSLVAFGLVCALMFTTSPLLATVVLLVSPLMLAASLPVLRPLSRAQRAERTQNAELTSQATDIVAGLRILRGIGGEATFGANYRTQSQRVRFLGAAVATWQGVVEAISVLLSGALLVLLVWLGTHELAAGRLTVGQLISFVGYALYMLFPLQTFFDFAQKWIAGRVAAAKSATLFAQPSPWRPTGRPVSAHPTLRDAASGVVVEPGRFLGVVSADPDAAAALVDRLGRYLPAGAPSEEEEDVDELTGRARRRALAARATRRDEIARADAERAAQAWGVTADGLDLADADFASLRERILVSDTSSMLFAGTLQEAVDPWGTHTRAEAEAALVAACAEDVFEALPGGWQGRIDERGRGLSGGQRQRVVLARALVADADVLCLVEPTSAVDAHTEARIAPRLAAHRQGRTTVVTTVSPLVLHAVDEVALLVDGREVARGTHTDLWQRDDYRRIVARGEEGDDD</sequence>
<evidence type="ECO:0000313" key="9">
    <source>
        <dbReference type="Proteomes" id="UP001434337"/>
    </source>
</evidence>
<evidence type="ECO:0000313" key="8">
    <source>
        <dbReference type="EMBL" id="WZW98928.1"/>
    </source>
</evidence>
<evidence type="ECO:0000256" key="5">
    <source>
        <dbReference type="SAM" id="Phobius"/>
    </source>
</evidence>
<dbReference type="CDD" id="cd07346">
    <property type="entry name" value="ABC_6TM_exporters"/>
    <property type="match status" value="1"/>
</dbReference>
<evidence type="ECO:0000256" key="3">
    <source>
        <dbReference type="ARBA" id="ARBA00022989"/>
    </source>
</evidence>
<keyword evidence="8" id="KW-0547">Nucleotide-binding</keyword>
<evidence type="ECO:0000256" key="1">
    <source>
        <dbReference type="ARBA" id="ARBA00004651"/>
    </source>
</evidence>
<feature type="transmembrane region" description="Helical" evidence="5">
    <location>
        <begin position="33"/>
        <end position="56"/>
    </location>
</feature>
<keyword evidence="4 5" id="KW-0472">Membrane</keyword>
<dbReference type="GO" id="GO:0005524">
    <property type="term" value="F:ATP binding"/>
    <property type="evidence" value="ECO:0007669"/>
    <property type="project" value="UniProtKB-KW"/>
</dbReference>
<keyword evidence="3 5" id="KW-1133">Transmembrane helix</keyword>
<name>A0ABZ3C884_9ACTN</name>
<dbReference type="RefSeq" id="WP_342372796.1">
    <property type="nucleotide sequence ID" value="NZ_CP115965.1"/>
</dbReference>
<dbReference type="PROSITE" id="PS50929">
    <property type="entry name" value="ABC_TM1F"/>
    <property type="match status" value="1"/>
</dbReference>
<proteinExistence type="predicted"/>
<dbReference type="EMBL" id="CP115965">
    <property type="protein sequence ID" value="WZW98928.1"/>
    <property type="molecule type" value="Genomic_DNA"/>
</dbReference>
<evidence type="ECO:0000259" key="7">
    <source>
        <dbReference type="PROSITE" id="PS50929"/>
    </source>
</evidence>